<evidence type="ECO:0000313" key="2">
    <source>
        <dbReference type="EMBL" id="MBF9140067.1"/>
    </source>
</evidence>
<feature type="signal peptide" evidence="1">
    <location>
        <begin position="1"/>
        <end position="19"/>
    </location>
</feature>
<dbReference type="AlphaFoldDB" id="A0A931FGK8"/>
<reference evidence="2 3" key="1">
    <citation type="submission" date="2020-11" db="EMBL/GenBank/DDBJ databases">
        <authorList>
            <person name="Kim M.K."/>
        </authorList>
    </citation>
    <scope>NUCLEOTIDE SEQUENCE [LARGE SCALE GENOMIC DNA]</scope>
    <source>
        <strain evidence="2 3">BT439</strain>
    </source>
</reference>
<sequence length="153" mass="16736">MLILLLPLLSLFNFSTPHSAPIELKGYFRCRESLIEGTQDALVCYAPTQGGCNAGRVILAYERRHSQAGRKPMFDIADTVQVRVSAQRRAVAIARCTAGGKSRQYFVVFDATATGARPHLSHIVQAWGVNTKGRLTPVAVKTIQCANEDFSSN</sequence>
<dbReference type="Proteomes" id="UP000645610">
    <property type="component" value="Unassembled WGS sequence"/>
</dbReference>
<evidence type="ECO:0000256" key="1">
    <source>
        <dbReference type="SAM" id="SignalP"/>
    </source>
</evidence>
<gene>
    <name evidence="2" type="ORF">I2I01_00375</name>
</gene>
<protein>
    <submittedName>
        <fullName evidence="2">Uncharacterized protein</fullName>
    </submittedName>
</protein>
<organism evidence="2 3">
    <name type="scientific">Hymenobacter properus</name>
    <dbReference type="NCBI Taxonomy" id="2791026"/>
    <lineage>
        <taxon>Bacteria</taxon>
        <taxon>Pseudomonadati</taxon>
        <taxon>Bacteroidota</taxon>
        <taxon>Cytophagia</taxon>
        <taxon>Cytophagales</taxon>
        <taxon>Hymenobacteraceae</taxon>
        <taxon>Hymenobacter</taxon>
    </lineage>
</organism>
<dbReference type="RefSeq" id="WP_196284443.1">
    <property type="nucleotide sequence ID" value="NZ_JADQDP010000001.1"/>
</dbReference>
<accession>A0A931FGK8</accession>
<feature type="chain" id="PRO_5037335157" evidence="1">
    <location>
        <begin position="20"/>
        <end position="153"/>
    </location>
</feature>
<keyword evidence="1" id="KW-0732">Signal</keyword>
<name>A0A931FGK8_9BACT</name>
<evidence type="ECO:0000313" key="3">
    <source>
        <dbReference type="Proteomes" id="UP000645610"/>
    </source>
</evidence>
<keyword evidence="3" id="KW-1185">Reference proteome</keyword>
<proteinExistence type="predicted"/>
<comment type="caution">
    <text evidence="2">The sequence shown here is derived from an EMBL/GenBank/DDBJ whole genome shotgun (WGS) entry which is preliminary data.</text>
</comment>
<dbReference type="EMBL" id="JADQDP010000001">
    <property type="protein sequence ID" value="MBF9140067.1"/>
    <property type="molecule type" value="Genomic_DNA"/>
</dbReference>